<dbReference type="Gene3D" id="1.20.58.1040">
    <property type="match status" value="1"/>
</dbReference>
<keyword evidence="10" id="KW-0326">Glycosidase</keyword>
<keyword evidence="5" id="KW-0336">GPI-anchor</keyword>
<dbReference type="GO" id="GO:0098552">
    <property type="term" value="C:side of membrane"/>
    <property type="evidence" value="ECO:0007669"/>
    <property type="project" value="UniProtKB-KW"/>
</dbReference>
<dbReference type="InterPro" id="IPR000490">
    <property type="entry name" value="Glyco_hydro_17"/>
</dbReference>
<feature type="domain" description="X8" evidence="13">
    <location>
        <begin position="382"/>
        <end position="466"/>
    </location>
</feature>
<evidence type="ECO:0000256" key="6">
    <source>
        <dbReference type="ARBA" id="ARBA00022729"/>
    </source>
</evidence>
<evidence type="ECO:0000256" key="4">
    <source>
        <dbReference type="ARBA" id="ARBA00012780"/>
    </source>
</evidence>
<comment type="catalytic activity">
    <reaction evidence="1">
        <text>Hydrolysis of (1-&gt;3)-beta-D-glucosidic linkages in (1-&gt;3)-beta-D-glucans.</text>
        <dbReference type="EC" id="3.2.1.39"/>
    </reaction>
</comment>
<evidence type="ECO:0000256" key="10">
    <source>
        <dbReference type="ARBA" id="ARBA00023295"/>
    </source>
</evidence>
<dbReference type="PANTHER" id="PTHR32227">
    <property type="entry name" value="GLUCAN ENDO-1,3-BETA-GLUCOSIDASE BG1-RELATED-RELATED"/>
    <property type="match status" value="1"/>
</dbReference>
<dbReference type="AlphaFoldDB" id="A0A5A7PVI4"/>
<feature type="chain" id="PRO_5023045249" description="glucan endo-1,3-beta-D-glucosidase" evidence="12">
    <location>
        <begin position="35"/>
        <end position="488"/>
    </location>
</feature>
<dbReference type="SMART" id="SM00768">
    <property type="entry name" value="X8"/>
    <property type="match status" value="1"/>
</dbReference>
<dbReference type="InterPro" id="IPR017853">
    <property type="entry name" value="GH"/>
</dbReference>
<dbReference type="InterPro" id="IPR012946">
    <property type="entry name" value="X8"/>
</dbReference>
<dbReference type="EC" id="3.2.1.39" evidence="4"/>
<keyword evidence="7" id="KW-0378">Hydrolase</keyword>
<evidence type="ECO:0000256" key="2">
    <source>
        <dbReference type="ARBA" id="ARBA00004609"/>
    </source>
</evidence>
<dbReference type="EMBL" id="BKCP01005195">
    <property type="protein sequence ID" value="GER36671.1"/>
    <property type="molecule type" value="Genomic_DNA"/>
</dbReference>
<dbReference type="SUPFAM" id="SSF51445">
    <property type="entry name" value="(Trans)glycosidases"/>
    <property type="match status" value="1"/>
</dbReference>
<name>A0A5A7PVI4_STRAF</name>
<dbReference type="FunFam" id="1.20.58.1040:FF:000003">
    <property type="entry name" value="glucan endo-1,3-beta-glucosidase 7"/>
    <property type="match status" value="1"/>
</dbReference>
<evidence type="ECO:0000256" key="5">
    <source>
        <dbReference type="ARBA" id="ARBA00022622"/>
    </source>
</evidence>
<evidence type="ECO:0000256" key="9">
    <source>
        <dbReference type="ARBA" id="ARBA00023157"/>
    </source>
</evidence>
<dbReference type="GO" id="GO:0005975">
    <property type="term" value="P:carbohydrate metabolic process"/>
    <property type="evidence" value="ECO:0007669"/>
    <property type="project" value="InterPro"/>
</dbReference>
<keyword evidence="8" id="KW-0611">Plant defense</keyword>
<dbReference type="OrthoDB" id="1938138at2759"/>
<keyword evidence="5" id="KW-0325">Glycoprotein</keyword>
<evidence type="ECO:0000256" key="3">
    <source>
        <dbReference type="ARBA" id="ARBA00008773"/>
    </source>
</evidence>
<dbReference type="InterPro" id="IPR044965">
    <property type="entry name" value="Glyco_hydro_17_plant"/>
</dbReference>
<keyword evidence="5" id="KW-0472">Membrane</keyword>
<keyword evidence="6 12" id="KW-0732">Signal</keyword>
<dbReference type="GO" id="GO:0005886">
    <property type="term" value="C:plasma membrane"/>
    <property type="evidence" value="ECO:0007669"/>
    <property type="project" value="UniProtKB-SubCell"/>
</dbReference>
<dbReference type="Pfam" id="PF00332">
    <property type="entry name" value="Glyco_hydro_17"/>
    <property type="match status" value="1"/>
</dbReference>
<dbReference type="Proteomes" id="UP000325081">
    <property type="component" value="Unassembled WGS sequence"/>
</dbReference>
<evidence type="ECO:0000259" key="13">
    <source>
        <dbReference type="SMART" id="SM00768"/>
    </source>
</evidence>
<reference evidence="15" key="1">
    <citation type="journal article" date="2019" name="Curr. Biol.">
        <title>Genome Sequence of Striga asiatica Provides Insight into the Evolution of Plant Parasitism.</title>
        <authorList>
            <person name="Yoshida S."/>
            <person name="Kim S."/>
            <person name="Wafula E.K."/>
            <person name="Tanskanen J."/>
            <person name="Kim Y.M."/>
            <person name="Honaas L."/>
            <person name="Yang Z."/>
            <person name="Spallek T."/>
            <person name="Conn C.E."/>
            <person name="Ichihashi Y."/>
            <person name="Cheong K."/>
            <person name="Cui S."/>
            <person name="Der J.P."/>
            <person name="Gundlach H."/>
            <person name="Jiao Y."/>
            <person name="Hori C."/>
            <person name="Ishida J.K."/>
            <person name="Kasahara H."/>
            <person name="Kiba T."/>
            <person name="Kim M.S."/>
            <person name="Koo N."/>
            <person name="Laohavisit A."/>
            <person name="Lee Y.H."/>
            <person name="Lumba S."/>
            <person name="McCourt P."/>
            <person name="Mortimer J.C."/>
            <person name="Mutuku J.M."/>
            <person name="Nomura T."/>
            <person name="Sasaki-Sekimoto Y."/>
            <person name="Seto Y."/>
            <person name="Wang Y."/>
            <person name="Wakatake T."/>
            <person name="Sakakibara H."/>
            <person name="Demura T."/>
            <person name="Yamaguchi S."/>
            <person name="Yoneyama K."/>
            <person name="Manabe R.I."/>
            <person name="Nelson D.C."/>
            <person name="Schulman A.H."/>
            <person name="Timko M.P."/>
            <person name="dePamphilis C.W."/>
            <person name="Choi D."/>
            <person name="Shirasu K."/>
        </authorList>
    </citation>
    <scope>NUCLEOTIDE SEQUENCE [LARGE SCALE GENOMIC DNA]</scope>
    <source>
        <strain evidence="15">cv. UVA1</strain>
    </source>
</reference>
<proteinExistence type="inferred from homology"/>
<comment type="subcellular location">
    <subcellularLocation>
        <location evidence="2">Cell membrane</location>
        <topology evidence="2">Lipid-anchor</topology>
        <topology evidence="2">GPI-anchor</topology>
    </subcellularLocation>
</comment>
<feature type="signal peptide" evidence="12">
    <location>
        <begin position="1"/>
        <end position="34"/>
    </location>
</feature>
<dbReference type="FunFam" id="3.20.20.80:FF:000002">
    <property type="entry name" value="Glucan endo-1,3-beta-glucosidase 3"/>
    <property type="match status" value="1"/>
</dbReference>
<dbReference type="Gene3D" id="3.20.20.80">
    <property type="entry name" value="Glycosidases"/>
    <property type="match status" value="1"/>
</dbReference>
<comment type="similarity">
    <text evidence="3 11">Belongs to the glycosyl hydrolase 17 family.</text>
</comment>
<dbReference type="GO" id="GO:0042973">
    <property type="term" value="F:glucan endo-1,3-beta-D-glucosidase activity"/>
    <property type="evidence" value="ECO:0007669"/>
    <property type="project" value="UniProtKB-EC"/>
</dbReference>
<gene>
    <name evidence="14" type="ORF">STAS_13024</name>
</gene>
<keyword evidence="5" id="KW-0449">Lipoprotein</keyword>
<evidence type="ECO:0000313" key="14">
    <source>
        <dbReference type="EMBL" id="GER36671.1"/>
    </source>
</evidence>
<organism evidence="14 15">
    <name type="scientific">Striga asiatica</name>
    <name type="common">Asiatic witchweed</name>
    <name type="synonym">Buchnera asiatica</name>
    <dbReference type="NCBI Taxonomy" id="4170"/>
    <lineage>
        <taxon>Eukaryota</taxon>
        <taxon>Viridiplantae</taxon>
        <taxon>Streptophyta</taxon>
        <taxon>Embryophyta</taxon>
        <taxon>Tracheophyta</taxon>
        <taxon>Spermatophyta</taxon>
        <taxon>Magnoliopsida</taxon>
        <taxon>eudicotyledons</taxon>
        <taxon>Gunneridae</taxon>
        <taxon>Pentapetalae</taxon>
        <taxon>asterids</taxon>
        <taxon>lamiids</taxon>
        <taxon>Lamiales</taxon>
        <taxon>Orobanchaceae</taxon>
        <taxon>Buchnereae</taxon>
        <taxon>Striga</taxon>
    </lineage>
</organism>
<evidence type="ECO:0000313" key="15">
    <source>
        <dbReference type="Proteomes" id="UP000325081"/>
    </source>
</evidence>
<evidence type="ECO:0000256" key="1">
    <source>
        <dbReference type="ARBA" id="ARBA00000382"/>
    </source>
</evidence>
<comment type="caution">
    <text evidence="14">The sequence shown here is derived from an EMBL/GenBank/DDBJ whole genome shotgun (WGS) entry which is preliminary data.</text>
</comment>
<evidence type="ECO:0000256" key="12">
    <source>
        <dbReference type="SAM" id="SignalP"/>
    </source>
</evidence>
<evidence type="ECO:0000256" key="7">
    <source>
        <dbReference type="ARBA" id="ARBA00022801"/>
    </source>
</evidence>
<accession>A0A5A7PVI4</accession>
<dbReference type="GO" id="GO:0006952">
    <property type="term" value="P:defense response"/>
    <property type="evidence" value="ECO:0007669"/>
    <property type="project" value="UniProtKB-KW"/>
</dbReference>
<evidence type="ECO:0000256" key="11">
    <source>
        <dbReference type="RuleBase" id="RU004335"/>
    </source>
</evidence>
<keyword evidence="9" id="KW-1015">Disulfide bond</keyword>
<evidence type="ECO:0000256" key="8">
    <source>
        <dbReference type="ARBA" id="ARBA00022821"/>
    </source>
</evidence>
<dbReference type="Pfam" id="PF07983">
    <property type="entry name" value="X8"/>
    <property type="match status" value="1"/>
</dbReference>
<keyword evidence="15" id="KW-1185">Reference proteome</keyword>
<protein>
    <recommendedName>
        <fullName evidence="4">glucan endo-1,3-beta-D-glucosidase</fullName>
        <ecNumber evidence="4">3.2.1.39</ecNumber>
    </recommendedName>
</protein>
<sequence>MALSVRAPTHPLSSAAYFIGLLLLLLSSAASVHSIGVNYGTLGDNLPPPAQVARFLKDRTTIDRIKIFDTNPDILRAFAGTGILVAVTVPNGEIPSLANDPSAAARWVAANVSPYHPATRINYVFVGTEVLHWGPQELRDALVPAMRALHRALADAGLVRDVQVTTAHSLGILESSDPPSRARFRPGWAEGNLAPALQFHRETNSTFMVNPYPFFSYSPENASFNTFGPNPGRIYDRFTRRTYGSMFDLLMDAVYVSMMKLGYKDVGVGIGETGWAWTGDILERPRCSVENAVSYNGGLVRKYNSGRGTPLMPRRRFETYLFALFNENQKTGPLSERSFGLFNTDFSPVYDIGIMRGGVNTNPAPQPVPKPSRPAPTEQNKTWCMAKENASASALQDNINYVCGLPGQYCQPIQPGGRCFDPNNLWAHASFAMNAFYQANGRNNFNCDFKGSGVITFTDPIGDDHSATNLYREEKWMVNFLAVLMPFV</sequence>